<evidence type="ECO:0000313" key="4">
    <source>
        <dbReference type="EMBL" id="KAL3233559.1"/>
    </source>
</evidence>
<proteinExistence type="predicted"/>
<feature type="region of interest" description="Disordered" evidence="2">
    <location>
        <begin position="1"/>
        <end position="55"/>
    </location>
</feature>
<dbReference type="SMART" id="SM00312">
    <property type="entry name" value="PX"/>
    <property type="match status" value="1"/>
</dbReference>
<dbReference type="InterPro" id="IPR001683">
    <property type="entry name" value="PX_dom"/>
</dbReference>
<accession>A0ABR4NXL7</accession>
<feature type="domain" description="PX" evidence="3">
    <location>
        <begin position="237"/>
        <end position="352"/>
    </location>
</feature>
<dbReference type="EMBL" id="JBEVYD010000004">
    <property type="protein sequence ID" value="KAL3233559.1"/>
    <property type="molecule type" value="Genomic_DNA"/>
</dbReference>
<evidence type="ECO:0000259" key="3">
    <source>
        <dbReference type="PROSITE" id="PS50195"/>
    </source>
</evidence>
<dbReference type="Pfam" id="PF09325">
    <property type="entry name" value="Vps5"/>
    <property type="match status" value="1"/>
</dbReference>
<feature type="compositionally biased region" description="Polar residues" evidence="2">
    <location>
        <begin position="141"/>
        <end position="151"/>
    </location>
</feature>
<dbReference type="InterPro" id="IPR015404">
    <property type="entry name" value="Vps5_C"/>
</dbReference>
<evidence type="ECO:0000256" key="1">
    <source>
        <dbReference type="SAM" id="Coils"/>
    </source>
</evidence>
<feature type="compositionally biased region" description="Acidic residues" evidence="2">
    <location>
        <begin position="38"/>
        <end position="54"/>
    </location>
</feature>
<name>A0ABR4NXL7_9SACH</name>
<organism evidence="4 5">
    <name type="scientific">Nakaseomyces bracarensis</name>
    <dbReference type="NCBI Taxonomy" id="273131"/>
    <lineage>
        <taxon>Eukaryota</taxon>
        <taxon>Fungi</taxon>
        <taxon>Dikarya</taxon>
        <taxon>Ascomycota</taxon>
        <taxon>Saccharomycotina</taxon>
        <taxon>Saccharomycetes</taxon>
        <taxon>Saccharomycetales</taxon>
        <taxon>Saccharomycetaceae</taxon>
        <taxon>Nakaseomyces</taxon>
    </lineage>
</organism>
<evidence type="ECO:0000256" key="2">
    <source>
        <dbReference type="SAM" id="MobiDB-lite"/>
    </source>
</evidence>
<feature type="compositionally biased region" description="Basic and acidic residues" evidence="2">
    <location>
        <begin position="160"/>
        <end position="169"/>
    </location>
</feature>
<dbReference type="SUPFAM" id="SSF64268">
    <property type="entry name" value="PX domain"/>
    <property type="match status" value="1"/>
</dbReference>
<feature type="region of interest" description="Disordered" evidence="2">
    <location>
        <begin position="109"/>
        <end position="231"/>
    </location>
</feature>
<comment type="caution">
    <text evidence="4">The sequence shown here is derived from an EMBL/GenBank/DDBJ whole genome shotgun (WGS) entry which is preliminary data.</text>
</comment>
<keyword evidence="5" id="KW-1185">Reference proteome</keyword>
<dbReference type="Proteomes" id="UP001623330">
    <property type="component" value="Unassembled WGS sequence"/>
</dbReference>
<evidence type="ECO:0000313" key="5">
    <source>
        <dbReference type="Proteomes" id="UP001623330"/>
    </source>
</evidence>
<gene>
    <name evidence="4" type="ORF">RNJ44_03599</name>
</gene>
<dbReference type="PROSITE" id="PS50195">
    <property type="entry name" value="PX"/>
    <property type="match status" value="1"/>
</dbReference>
<reference evidence="4 5" key="1">
    <citation type="submission" date="2024-05" db="EMBL/GenBank/DDBJ databases">
        <title>Long read based assembly of the Candida bracarensis genome reveals expanded adhesin content.</title>
        <authorList>
            <person name="Marcet-Houben M."/>
            <person name="Ksiezopolska E."/>
            <person name="Gabaldon T."/>
        </authorList>
    </citation>
    <scope>NUCLEOTIDE SEQUENCE [LARGE SCALE GENOMIC DNA]</scope>
    <source>
        <strain evidence="4 5">CBM6</strain>
    </source>
</reference>
<dbReference type="PANTHER" id="PTHR10555:SF170">
    <property type="entry name" value="FI18122P1"/>
    <property type="match status" value="1"/>
</dbReference>
<feature type="coiled-coil region" evidence="1">
    <location>
        <begin position="423"/>
        <end position="450"/>
    </location>
</feature>
<dbReference type="Pfam" id="PF00787">
    <property type="entry name" value="PX"/>
    <property type="match status" value="1"/>
</dbReference>
<dbReference type="InterPro" id="IPR036871">
    <property type="entry name" value="PX_dom_sf"/>
</dbReference>
<dbReference type="Gene3D" id="3.30.1520.10">
    <property type="entry name" value="Phox-like domain"/>
    <property type="match status" value="1"/>
</dbReference>
<feature type="compositionally biased region" description="Basic and acidic residues" evidence="2">
    <location>
        <begin position="204"/>
        <end position="218"/>
    </location>
</feature>
<keyword evidence="1" id="KW-0175">Coiled coil</keyword>
<protein>
    <submittedName>
        <fullName evidence="4">Vacuolar protein sorting-associated protein 5</fullName>
    </submittedName>
</protein>
<dbReference type="InterPro" id="IPR027267">
    <property type="entry name" value="AH/BAR_dom_sf"/>
</dbReference>
<feature type="region of interest" description="Disordered" evidence="2">
    <location>
        <begin position="75"/>
        <end position="97"/>
    </location>
</feature>
<dbReference type="PANTHER" id="PTHR10555">
    <property type="entry name" value="SORTING NEXIN"/>
    <property type="match status" value="1"/>
</dbReference>
<dbReference type="Gene3D" id="1.20.1270.60">
    <property type="entry name" value="Arfaptin homology (AH) domain/BAR domain"/>
    <property type="match status" value="1"/>
</dbReference>
<sequence>MDYEDDLSAPVWDDLNPPTEVMEGTERMVDTATSSDREVEEGNEEEQEGEDVQLFEDKTIGEEMETQRGLINDLAPEEDPLSGLLNGSPKKDPLGASLFDSQISPLIVAEEGDQLDNTKTASPRRHGAPKKLFDSSRIRLNRNSSAQNATTDAAVMDPLGKAEKEREFVDEPLDQEEETSRDSKSTIFEQVEGPLFTISPRKPNPIDRDDVDSTKEPNVDAQNIDHQGDEQVKEELVKFSIEVRDPITVGTDLRGHVEYTIISESEILQPNYIECKRRYRDFRWLYRQLQNNHWGKVVPPPPQKITVLSFNPEFIEKRRSQMQLMLQRIANDQVLQHDPDFHMFLTSENFREQSRERSYVSGSNANNDDSDLSEIHISEIELLGPEDASVVIRNGGLDSDYKKGFMSLSFTSLPKYNEPDTFFIEELEKVEKLEERLQQMLTAVESIEEQRTKLSSYTYEMANLIESLGALDVSKESSDLCYELADTQKRVKESLERDAIQENITMGSTLDEYVRSLASLRAVFNQRARLGYLLVVVENDLVKKKQEMGKLFNNSKQPTNKERFIKTRDNVKLVERRVLLVKKAWSDIGVEIRKEFEKFNKDKMEEFRNSMEISLESAIESQKESIELWETMYQNNL</sequence>